<proteinExistence type="predicted"/>
<reference evidence="1" key="1">
    <citation type="submission" date="2021-08" db="EMBL/GenBank/DDBJ databases">
        <title>The first chromosome-level gecko genome reveals the dynamic sex chromosomes of Neotropical dwarf geckos (Sphaerodactylidae: Sphaerodactylus).</title>
        <authorList>
            <person name="Pinto B.J."/>
            <person name="Keating S.E."/>
            <person name="Gamble T."/>
        </authorList>
    </citation>
    <scope>NUCLEOTIDE SEQUENCE</scope>
    <source>
        <strain evidence="1">TG3544</strain>
    </source>
</reference>
<evidence type="ECO:0000313" key="2">
    <source>
        <dbReference type="Proteomes" id="UP000827872"/>
    </source>
</evidence>
<name>A0ACB8ENZ4_9SAUR</name>
<sequence>MASFLQRCPFLSRDPTVFLRKVRPLLVTSAQRCPVMVARTFSCSASDLQRGKQPCGETASASLPTTQCPFMESEHQGRQSAFVQEAKPELQEDIRPFKSGMLDSLLREVQTSLRRKWLDSDEVTHLIRDNMPGG</sequence>
<comment type="caution">
    <text evidence="1">The sequence shown here is derived from an EMBL/GenBank/DDBJ whole genome shotgun (WGS) entry which is preliminary data.</text>
</comment>
<organism evidence="1 2">
    <name type="scientific">Sphaerodactylus townsendi</name>
    <dbReference type="NCBI Taxonomy" id="933632"/>
    <lineage>
        <taxon>Eukaryota</taxon>
        <taxon>Metazoa</taxon>
        <taxon>Chordata</taxon>
        <taxon>Craniata</taxon>
        <taxon>Vertebrata</taxon>
        <taxon>Euteleostomi</taxon>
        <taxon>Lepidosauria</taxon>
        <taxon>Squamata</taxon>
        <taxon>Bifurcata</taxon>
        <taxon>Gekkota</taxon>
        <taxon>Sphaerodactylidae</taxon>
        <taxon>Sphaerodactylus</taxon>
    </lineage>
</organism>
<dbReference type="Proteomes" id="UP000827872">
    <property type="component" value="Linkage Group LG03"/>
</dbReference>
<protein>
    <submittedName>
        <fullName evidence="1">Uncharacterized protein</fullName>
    </submittedName>
</protein>
<keyword evidence="2" id="KW-1185">Reference proteome</keyword>
<evidence type="ECO:0000313" key="1">
    <source>
        <dbReference type="EMBL" id="KAH7994146.1"/>
    </source>
</evidence>
<accession>A0ACB8ENZ4</accession>
<gene>
    <name evidence="1" type="ORF">K3G42_033297</name>
</gene>
<dbReference type="EMBL" id="CM037616">
    <property type="protein sequence ID" value="KAH7994146.1"/>
    <property type="molecule type" value="Genomic_DNA"/>
</dbReference>